<feature type="compositionally biased region" description="Polar residues" evidence="1">
    <location>
        <begin position="237"/>
        <end position="264"/>
    </location>
</feature>
<feature type="region of interest" description="Disordered" evidence="1">
    <location>
        <begin position="233"/>
        <end position="319"/>
    </location>
</feature>
<gene>
    <name evidence="2" type="ORF">PVP01_1274000</name>
</gene>
<dbReference type="OrthoDB" id="10398214at2759"/>
<dbReference type="VEuPathDB" id="PlasmoDB:PVP01_1274000"/>
<accession>A0A565A025</accession>
<evidence type="ECO:0000256" key="1">
    <source>
        <dbReference type="SAM" id="MobiDB-lite"/>
    </source>
</evidence>
<evidence type="ECO:0000313" key="3">
    <source>
        <dbReference type="Proteomes" id="UP000220605"/>
    </source>
</evidence>
<proteinExistence type="predicted"/>
<protein>
    <submittedName>
        <fullName evidence="2">VIR protein</fullName>
    </submittedName>
</protein>
<dbReference type="VEuPathDB" id="PlasmoDB:PVPAM_000009500"/>
<dbReference type="Proteomes" id="UP000220605">
    <property type="component" value="Chromosome 12"/>
</dbReference>
<dbReference type="AlphaFoldDB" id="A0A565A025"/>
<evidence type="ECO:0000313" key="2">
    <source>
        <dbReference type="EMBL" id="VUZ98026.1"/>
    </source>
</evidence>
<name>A0A565A025_PLAVI</name>
<dbReference type="EMBL" id="LT635623">
    <property type="protein sequence ID" value="VUZ98026.1"/>
    <property type="molecule type" value="Genomic_DNA"/>
</dbReference>
<reference evidence="3" key="1">
    <citation type="submission" date="2016-07" db="EMBL/GenBank/DDBJ databases">
        <authorList>
            <consortium name="Pathogen Informatics"/>
        </authorList>
    </citation>
    <scope>NUCLEOTIDE SEQUENCE [LARGE SCALE GENOMIC DNA]</scope>
</reference>
<feature type="compositionally biased region" description="Polar residues" evidence="1">
    <location>
        <begin position="300"/>
        <end position="319"/>
    </location>
</feature>
<dbReference type="VEuPathDB" id="PlasmoDB:PVX_103670"/>
<organism evidence="2 3">
    <name type="scientific">Plasmodium vivax</name>
    <name type="common">malaria parasite P. vivax</name>
    <dbReference type="NCBI Taxonomy" id="5855"/>
    <lineage>
        <taxon>Eukaryota</taxon>
        <taxon>Sar</taxon>
        <taxon>Alveolata</taxon>
        <taxon>Apicomplexa</taxon>
        <taxon>Aconoidasida</taxon>
        <taxon>Haemosporida</taxon>
        <taxon>Plasmodiidae</taxon>
        <taxon>Plasmodium</taxon>
        <taxon>Plasmodium (Plasmodium)</taxon>
    </lineage>
</organism>
<sequence>MEDNEVDKMAITYDQYIYLKKKFDPNKPFSSEVVKLEDILRDAEITEDTKNTYLKAFKLLLKHIHQDGLFIHGNNQDACKYINYMLYKEVQHEIKRSYDKDLISIFHKFLLAYGKKHGMQNRCISNIYSIEDQTYNNINALYEVYDKYKECYLFNKNTIHLGCKKFEDFFVSYDNYMRDTQSNSLEFNKILEDIEKHAKNAVSLYRLGCYNYRRVPRSPQLFKPDPVQIPETHRQEQMLQTGLHSADNRSQYETQGRTHTQETQLPKVISISQPEHENKLTNEENSANDSHHSSSHQETIDSSIGSYEEQSQSYSRIQTPITPSYFSETSLYPRQHGHAEEKVLPNEVEMSPTSVMDTITSALKDVNPVPVVGVSGGMGALFLLFRYTPVGTFFRGSRRMQRIPNRFDGGYTGFIPGFQGFEEGYFPSDRINITYGPE</sequence>
<dbReference type="VEuPathDB" id="PlasmoDB:PVW1_000009000"/>